<dbReference type="Pfam" id="PF13407">
    <property type="entry name" value="Peripla_BP_4"/>
    <property type="match status" value="1"/>
</dbReference>
<dbReference type="Proteomes" id="UP000185124">
    <property type="component" value="Unassembled WGS sequence"/>
</dbReference>
<dbReference type="STRING" id="709881.SAMN04489832_0351"/>
<comment type="similarity">
    <text evidence="2">Belongs to the bacterial solute-binding protein 2 family.</text>
</comment>
<gene>
    <name evidence="6" type="ORF">SAMN04489832_0351</name>
</gene>
<evidence type="ECO:0000313" key="6">
    <source>
        <dbReference type="EMBL" id="SIM51357.1"/>
    </source>
</evidence>
<name>A0A1N5TT37_9ACTN</name>
<keyword evidence="7" id="KW-1185">Reference proteome</keyword>
<feature type="domain" description="Periplasmic binding protein" evidence="5">
    <location>
        <begin position="43"/>
        <end position="294"/>
    </location>
</feature>
<organism evidence="6 7">
    <name type="scientific">Micromonospora cremea</name>
    <dbReference type="NCBI Taxonomy" id="709881"/>
    <lineage>
        <taxon>Bacteria</taxon>
        <taxon>Bacillati</taxon>
        <taxon>Actinomycetota</taxon>
        <taxon>Actinomycetes</taxon>
        <taxon>Micromonosporales</taxon>
        <taxon>Micromonosporaceae</taxon>
        <taxon>Micromonospora</taxon>
    </lineage>
</organism>
<dbReference type="AlphaFoldDB" id="A0A1N5TT37"/>
<dbReference type="Gene3D" id="3.40.50.2300">
    <property type="match status" value="2"/>
</dbReference>
<evidence type="ECO:0000259" key="5">
    <source>
        <dbReference type="Pfam" id="PF13407"/>
    </source>
</evidence>
<keyword evidence="3 4" id="KW-0732">Signal</keyword>
<reference evidence="7" key="1">
    <citation type="submission" date="2016-12" db="EMBL/GenBank/DDBJ databases">
        <authorList>
            <person name="Varghese N."/>
            <person name="Submissions S."/>
        </authorList>
    </citation>
    <scope>NUCLEOTIDE SEQUENCE [LARGE SCALE GENOMIC DNA]</scope>
    <source>
        <strain evidence="7">DSM 45599</strain>
    </source>
</reference>
<evidence type="ECO:0000256" key="3">
    <source>
        <dbReference type="ARBA" id="ARBA00022729"/>
    </source>
</evidence>
<protein>
    <submittedName>
        <fullName evidence="6">Monosaccharide ABC transporter substrate-binding protein, CUT2 family</fullName>
    </submittedName>
</protein>
<sequence>MPSSLLRRIGFAAVPLSLAVATAACGAGDPSAQQGGEKQLRVGITVYDMSSFISQGQEGMNSYAKANNIQLLWNSAGGDVSAQASQVDQLVNQKVDAIIIVPVQADSLGPQMAAAKNANIPVIAVNTALSDTGSLTSSVLPDDVAAGAQEMEMMAKKLNGKGNIVILQGPLGSSPELDRTKGITQTLAKYPDIKVLAKDTANWKRDEAVNKTKNWLSSFGDQLDGIVAENDDMGLGALQALSEAKKPLPVVGIDGIQDGLDAVKNGTFIGSSLQHGRVELATGLAVAQQVAKGEAVEKTYTYTMPAITPENVDEYYQNVVSQKDAFLQRLPELIAKNLASGDIANEK</sequence>
<dbReference type="PANTHER" id="PTHR46847">
    <property type="entry name" value="D-ALLOSE-BINDING PERIPLASMIC PROTEIN-RELATED"/>
    <property type="match status" value="1"/>
</dbReference>
<comment type="subcellular location">
    <subcellularLocation>
        <location evidence="1">Cell envelope</location>
    </subcellularLocation>
</comment>
<dbReference type="PROSITE" id="PS51257">
    <property type="entry name" value="PROKAR_LIPOPROTEIN"/>
    <property type="match status" value="1"/>
</dbReference>
<dbReference type="InterPro" id="IPR025997">
    <property type="entry name" value="SBP_2_dom"/>
</dbReference>
<feature type="chain" id="PRO_5012929709" evidence="4">
    <location>
        <begin position="24"/>
        <end position="347"/>
    </location>
</feature>
<dbReference type="OrthoDB" id="9813037at2"/>
<dbReference type="SUPFAM" id="SSF53822">
    <property type="entry name" value="Periplasmic binding protein-like I"/>
    <property type="match status" value="1"/>
</dbReference>
<accession>A0A1N5TT37</accession>
<feature type="signal peptide" evidence="4">
    <location>
        <begin position="1"/>
        <end position="23"/>
    </location>
</feature>
<dbReference type="InterPro" id="IPR028082">
    <property type="entry name" value="Peripla_BP_I"/>
</dbReference>
<evidence type="ECO:0000313" key="7">
    <source>
        <dbReference type="Proteomes" id="UP000185124"/>
    </source>
</evidence>
<dbReference type="EMBL" id="FSQT01000001">
    <property type="protein sequence ID" value="SIM51357.1"/>
    <property type="molecule type" value="Genomic_DNA"/>
</dbReference>
<evidence type="ECO:0000256" key="1">
    <source>
        <dbReference type="ARBA" id="ARBA00004196"/>
    </source>
</evidence>
<evidence type="ECO:0000256" key="2">
    <source>
        <dbReference type="ARBA" id="ARBA00007639"/>
    </source>
</evidence>
<dbReference type="GO" id="GO:0030246">
    <property type="term" value="F:carbohydrate binding"/>
    <property type="evidence" value="ECO:0007669"/>
    <property type="project" value="UniProtKB-ARBA"/>
</dbReference>
<proteinExistence type="inferred from homology"/>
<dbReference type="PANTHER" id="PTHR46847:SF1">
    <property type="entry name" value="D-ALLOSE-BINDING PERIPLASMIC PROTEIN-RELATED"/>
    <property type="match status" value="1"/>
</dbReference>
<dbReference type="GO" id="GO:0030313">
    <property type="term" value="C:cell envelope"/>
    <property type="evidence" value="ECO:0007669"/>
    <property type="project" value="UniProtKB-SubCell"/>
</dbReference>
<evidence type="ECO:0000256" key="4">
    <source>
        <dbReference type="SAM" id="SignalP"/>
    </source>
</evidence>
<dbReference type="CDD" id="cd06313">
    <property type="entry name" value="PBP1_ABC_ThpA_XypA"/>
    <property type="match status" value="1"/>
</dbReference>